<accession>A0A8H6W9T0</accession>
<dbReference type="InterPro" id="IPR005828">
    <property type="entry name" value="MFS_sugar_transport-like"/>
</dbReference>
<gene>
    <name evidence="10" type="ORF">HMN09_00848700</name>
</gene>
<dbReference type="Pfam" id="PF00083">
    <property type="entry name" value="Sugar_tr"/>
    <property type="match status" value="2"/>
</dbReference>
<feature type="transmembrane region" description="Helical" evidence="8">
    <location>
        <begin position="248"/>
        <end position="268"/>
    </location>
</feature>
<dbReference type="PRINTS" id="PR00171">
    <property type="entry name" value="SUGRTRNSPORT"/>
</dbReference>
<dbReference type="AlphaFoldDB" id="A0A8H6W9T0"/>
<protein>
    <submittedName>
        <fullName evidence="10">MFS domain-containing protein</fullName>
    </submittedName>
</protein>
<dbReference type="GO" id="GO:0016020">
    <property type="term" value="C:membrane"/>
    <property type="evidence" value="ECO:0007669"/>
    <property type="project" value="UniProtKB-SubCell"/>
</dbReference>
<dbReference type="GO" id="GO:0005351">
    <property type="term" value="F:carbohydrate:proton symporter activity"/>
    <property type="evidence" value="ECO:0007669"/>
    <property type="project" value="TreeGrafter"/>
</dbReference>
<dbReference type="InterPro" id="IPR020846">
    <property type="entry name" value="MFS_dom"/>
</dbReference>
<dbReference type="PROSITE" id="PS00216">
    <property type="entry name" value="SUGAR_TRANSPORT_1"/>
    <property type="match status" value="1"/>
</dbReference>
<keyword evidence="4 8" id="KW-0812">Transmembrane</keyword>
<dbReference type="InterPro" id="IPR050360">
    <property type="entry name" value="MFS_Sugar_Transporters"/>
</dbReference>
<evidence type="ECO:0000313" key="11">
    <source>
        <dbReference type="Proteomes" id="UP000613580"/>
    </source>
</evidence>
<dbReference type="OrthoDB" id="4142200at2759"/>
<evidence type="ECO:0000256" key="6">
    <source>
        <dbReference type="ARBA" id="ARBA00023136"/>
    </source>
</evidence>
<evidence type="ECO:0000256" key="1">
    <source>
        <dbReference type="ARBA" id="ARBA00004141"/>
    </source>
</evidence>
<keyword evidence="11" id="KW-1185">Reference proteome</keyword>
<proteinExistence type="inferred from homology"/>
<evidence type="ECO:0000256" key="5">
    <source>
        <dbReference type="ARBA" id="ARBA00022989"/>
    </source>
</evidence>
<evidence type="ECO:0000256" key="2">
    <source>
        <dbReference type="ARBA" id="ARBA00010992"/>
    </source>
</evidence>
<comment type="catalytic activity">
    <reaction evidence="7">
        <text>myo-inositol(out) + H(+)(out) = myo-inositol(in) + H(+)(in)</text>
        <dbReference type="Rhea" id="RHEA:60364"/>
        <dbReference type="ChEBI" id="CHEBI:15378"/>
        <dbReference type="ChEBI" id="CHEBI:17268"/>
    </reaction>
</comment>
<evidence type="ECO:0000259" key="9">
    <source>
        <dbReference type="PROSITE" id="PS50850"/>
    </source>
</evidence>
<organism evidence="10 11">
    <name type="scientific">Mycena chlorophos</name>
    <name type="common">Agaric fungus</name>
    <name type="synonym">Agaricus chlorophos</name>
    <dbReference type="NCBI Taxonomy" id="658473"/>
    <lineage>
        <taxon>Eukaryota</taxon>
        <taxon>Fungi</taxon>
        <taxon>Dikarya</taxon>
        <taxon>Basidiomycota</taxon>
        <taxon>Agaricomycotina</taxon>
        <taxon>Agaricomycetes</taxon>
        <taxon>Agaricomycetidae</taxon>
        <taxon>Agaricales</taxon>
        <taxon>Marasmiineae</taxon>
        <taxon>Mycenaceae</taxon>
        <taxon>Mycena</taxon>
    </lineage>
</organism>
<feature type="transmembrane region" description="Helical" evidence="8">
    <location>
        <begin position="52"/>
        <end position="75"/>
    </location>
</feature>
<comment type="caution">
    <text evidence="10">The sequence shown here is derived from an EMBL/GenBank/DDBJ whole genome shotgun (WGS) entry which is preliminary data.</text>
</comment>
<name>A0A8H6W9T0_MYCCL</name>
<dbReference type="EMBL" id="JACAZE010000011">
    <property type="protein sequence ID" value="KAF7304464.1"/>
    <property type="molecule type" value="Genomic_DNA"/>
</dbReference>
<keyword evidence="6 8" id="KW-0472">Membrane</keyword>
<feature type="transmembrane region" description="Helical" evidence="8">
    <location>
        <begin position="7"/>
        <end position="32"/>
    </location>
</feature>
<evidence type="ECO:0000256" key="4">
    <source>
        <dbReference type="ARBA" id="ARBA00022692"/>
    </source>
</evidence>
<reference evidence="10" key="1">
    <citation type="submission" date="2020-05" db="EMBL/GenBank/DDBJ databases">
        <title>Mycena genomes resolve the evolution of fungal bioluminescence.</title>
        <authorList>
            <person name="Tsai I.J."/>
        </authorList>
    </citation>
    <scope>NUCLEOTIDE SEQUENCE</scope>
    <source>
        <strain evidence="10">110903Hualien_Pintung</strain>
    </source>
</reference>
<feature type="domain" description="Major facilitator superfamily (MFS) profile" evidence="9">
    <location>
        <begin position="12"/>
        <end position="363"/>
    </location>
</feature>
<keyword evidence="5 8" id="KW-1133">Transmembrane helix</keyword>
<sequence length="363" mass="39557">MALSPKVYTWLCGLFASLGSIIFGYDLGVIAGVTPRPDFVRVMGKHWSNTNLQGLVVSIFVLGCFFGMIPVAYVADRFGRRKTIQLGAAIYMVGGALQTGAHNMSMMLAGRFFAGYGVGIMSDLAPLYQAEIAHPSIRGRLTTLQQFMLGIGAPPNGASPLGMQIIPAIPLFSFILFLPESPRWLAEHNQPDLALTTLARLHANGDTSDPFVVAQMKDIEADLARSAEIGEATWGELFTNRSVFRRVALGYILQFSVQMTGVSAIQYYSTTIFKTMGFSSTRILLFQSINSIIALIGEAACVIWIDATGRRRPMIVGNVVSGFSFVVGSILMARWPGTVDNNAAHYIFIRLFTLLMACFALKT</sequence>
<dbReference type="PANTHER" id="PTHR48022:SF37">
    <property type="entry name" value="MAJOR FACILITATOR SUPERFAMILY (MFS) PROFILE DOMAIN-CONTAINING PROTEIN-RELATED"/>
    <property type="match status" value="1"/>
</dbReference>
<dbReference type="SUPFAM" id="SSF103473">
    <property type="entry name" value="MFS general substrate transporter"/>
    <property type="match status" value="1"/>
</dbReference>
<dbReference type="InterPro" id="IPR003663">
    <property type="entry name" value="Sugar/inositol_transpt"/>
</dbReference>
<feature type="transmembrane region" description="Helical" evidence="8">
    <location>
        <begin position="283"/>
        <end position="305"/>
    </location>
</feature>
<feature type="transmembrane region" description="Helical" evidence="8">
    <location>
        <begin position="343"/>
        <end position="361"/>
    </location>
</feature>
<dbReference type="InterPro" id="IPR036259">
    <property type="entry name" value="MFS_trans_sf"/>
</dbReference>
<feature type="transmembrane region" description="Helical" evidence="8">
    <location>
        <begin position="317"/>
        <end position="337"/>
    </location>
</feature>
<keyword evidence="3" id="KW-0813">Transport</keyword>
<dbReference type="PANTHER" id="PTHR48022">
    <property type="entry name" value="PLASTIDIC GLUCOSE TRANSPORTER 4"/>
    <property type="match status" value="1"/>
</dbReference>
<comment type="similarity">
    <text evidence="2">Belongs to the major facilitator superfamily. Sugar transporter (TC 2.A.1.1) family.</text>
</comment>
<evidence type="ECO:0000256" key="7">
    <source>
        <dbReference type="ARBA" id="ARBA00049119"/>
    </source>
</evidence>
<dbReference type="PROSITE" id="PS50850">
    <property type="entry name" value="MFS"/>
    <property type="match status" value="1"/>
</dbReference>
<evidence type="ECO:0000256" key="3">
    <source>
        <dbReference type="ARBA" id="ARBA00022448"/>
    </source>
</evidence>
<dbReference type="Proteomes" id="UP000613580">
    <property type="component" value="Unassembled WGS sequence"/>
</dbReference>
<evidence type="ECO:0000313" key="10">
    <source>
        <dbReference type="EMBL" id="KAF7304464.1"/>
    </source>
</evidence>
<comment type="subcellular location">
    <subcellularLocation>
        <location evidence="1">Membrane</location>
        <topology evidence="1">Multi-pass membrane protein</topology>
    </subcellularLocation>
</comment>
<dbReference type="InterPro" id="IPR005829">
    <property type="entry name" value="Sugar_transporter_CS"/>
</dbReference>
<evidence type="ECO:0000256" key="8">
    <source>
        <dbReference type="SAM" id="Phobius"/>
    </source>
</evidence>
<dbReference type="Gene3D" id="1.20.1250.20">
    <property type="entry name" value="MFS general substrate transporter like domains"/>
    <property type="match status" value="1"/>
</dbReference>